<keyword evidence="3" id="KW-1185">Reference proteome</keyword>
<organism evidence="2 3">
    <name type="scientific">Arthrobacter bussei</name>
    <dbReference type="NCBI Taxonomy" id="2594179"/>
    <lineage>
        <taxon>Bacteria</taxon>
        <taxon>Bacillati</taxon>
        <taxon>Actinomycetota</taxon>
        <taxon>Actinomycetes</taxon>
        <taxon>Micrococcales</taxon>
        <taxon>Micrococcaceae</taxon>
        <taxon>Arthrobacter</taxon>
    </lineage>
</organism>
<dbReference type="GO" id="GO:0003677">
    <property type="term" value="F:DNA binding"/>
    <property type="evidence" value="ECO:0007669"/>
    <property type="project" value="InterPro"/>
</dbReference>
<evidence type="ECO:0000313" key="3">
    <source>
        <dbReference type="Proteomes" id="UP000326464"/>
    </source>
</evidence>
<gene>
    <name evidence="2" type="ORF">FNH21_08620</name>
</gene>
<dbReference type="EMBL" id="VJXX01000002">
    <property type="protein sequence ID" value="MPY10779.1"/>
    <property type="molecule type" value="Genomic_DNA"/>
</dbReference>
<protein>
    <submittedName>
        <fullName evidence="2">Type II toxin-antitoxin system PemK/MazF family toxin</fullName>
    </submittedName>
</protein>
<comment type="caution">
    <text evidence="2">The sequence shown here is derived from an EMBL/GenBank/DDBJ whole genome shotgun (WGS) entry which is preliminary data.</text>
</comment>
<name>A0A7X1TNI4_9MICC</name>
<dbReference type="Pfam" id="PF02452">
    <property type="entry name" value="PemK_toxin"/>
    <property type="match status" value="1"/>
</dbReference>
<reference evidence="3" key="1">
    <citation type="submission" date="2019-07" db="EMBL/GenBank/DDBJ databases">
        <title>Arthrobacter KR32 sp. nov., isolated from mountain cheese made of cows milk.</title>
        <authorList>
            <person name="Flegler A."/>
        </authorList>
    </citation>
    <scope>NUCLEOTIDE SEQUENCE [LARGE SCALE GENOMIC DNA]</scope>
    <source>
        <strain evidence="3">KR32</strain>
    </source>
</reference>
<dbReference type="InterPro" id="IPR003477">
    <property type="entry name" value="PemK-like"/>
</dbReference>
<sequence length="186" mass="20356">MAFSVNALVSLARDVLRVVARPSRTTDRRTGGGGTRDAGRATNPSSTSTKRPAARPDASARRLKAVVSYSPSADGDPDPGEIVWSWVAYEDDPTQGKDRPVLLIGRSGTDLLGLMLTSRDRNNERDHDDRYVDVGTGGWDRQGRPSEVKVDRVLRLSAADIRREGSVLPRERFERVIAAVPAHLLQ</sequence>
<dbReference type="OrthoDB" id="5184628at2"/>
<proteinExistence type="predicted"/>
<evidence type="ECO:0000256" key="1">
    <source>
        <dbReference type="SAM" id="MobiDB-lite"/>
    </source>
</evidence>
<dbReference type="SUPFAM" id="SSF50118">
    <property type="entry name" value="Cell growth inhibitor/plasmid maintenance toxic component"/>
    <property type="match status" value="1"/>
</dbReference>
<dbReference type="RefSeq" id="WP_152814380.1">
    <property type="nucleotide sequence ID" value="NZ_VJXX01000002.1"/>
</dbReference>
<evidence type="ECO:0000313" key="2">
    <source>
        <dbReference type="EMBL" id="MPY10779.1"/>
    </source>
</evidence>
<feature type="region of interest" description="Disordered" evidence="1">
    <location>
        <begin position="22"/>
        <end position="61"/>
    </location>
</feature>
<dbReference type="AlphaFoldDB" id="A0A7X1TNI4"/>
<accession>A0A7X1TNI4</accession>
<dbReference type="Proteomes" id="UP000326464">
    <property type="component" value="Unassembled WGS sequence"/>
</dbReference>